<keyword evidence="2" id="KW-1003">Cell membrane</keyword>
<evidence type="ECO:0000256" key="4">
    <source>
        <dbReference type="ARBA" id="ARBA00022989"/>
    </source>
</evidence>
<reference evidence="9" key="1">
    <citation type="submission" date="2019-08" db="EMBL/GenBank/DDBJ databases">
        <authorList>
            <person name="Kucharzyk K."/>
            <person name="Murdoch R.W."/>
            <person name="Higgins S."/>
            <person name="Loffler F."/>
        </authorList>
    </citation>
    <scope>NUCLEOTIDE SEQUENCE</scope>
</reference>
<evidence type="ECO:0000256" key="7">
    <source>
        <dbReference type="ARBA" id="ARBA00023211"/>
    </source>
</evidence>
<evidence type="ECO:0000256" key="5">
    <source>
        <dbReference type="ARBA" id="ARBA00023065"/>
    </source>
</evidence>
<evidence type="ECO:0000256" key="8">
    <source>
        <dbReference type="SAM" id="Phobius"/>
    </source>
</evidence>
<name>A0A645ETI8_9ZZZZ</name>
<sequence length="188" mass="20701">MDFLSIIVISIGLAMDCFAISISKGICLKRFKLKKALRMAVLFGGFQALMPVIGYFAGYSFASQITTYDHWIAFILLGIIGVKMFIEGLHPINPQCDVSHNPFKWKTLIALAFVTSIDAMATGIVFVPYPEKFVNAATIIGITSFMFSVIGVFIGVRFRQKIKINVEILGGIILFGIGTKILIEHLCA</sequence>
<dbReference type="AlphaFoldDB" id="A0A645ETI8"/>
<dbReference type="PANTHER" id="PTHR35529:SF1">
    <property type="entry name" value="MANGANESE EFFLUX PUMP MNTP-RELATED"/>
    <property type="match status" value="1"/>
</dbReference>
<accession>A0A645ETI8</accession>
<dbReference type="PANTHER" id="PTHR35529">
    <property type="entry name" value="MANGANESE EFFLUX PUMP MNTP-RELATED"/>
    <property type="match status" value="1"/>
</dbReference>
<feature type="transmembrane region" description="Helical" evidence="8">
    <location>
        <begin position="107"/>
        <end position="127"/>
    </location>
</feature>
<evidence type="ECO:0000256" key="6">
    <source>
        <dbReference type="ARBA" id="ARBA00023136"/>
    </source>
</evidence>
<keyword evidence="3 8" id="KW-0812">Transmembrane</keyword>
<evidence type="ECO:0000256" key="3">
    <source>
        <dbReference type="ARBA" id="ARBA00022692"/>
    </source>
</evidence>
<dbReference type="HAMAP" id="MF_01521">
    <property type="entry name" value="MntP_pump"/>
    <property type="match status" value="1"/>
</dbReference>
<evidence type="ECO:0000313" key="9">
    <source>
        <dbReference type="EMBL" id="MPN05351.1"/>
    </source>
</evidence>
<dbReference type="Pfam" id="PF02659">
    <property type="entry name" value="Mntp"/>
    <property type="match status" value="1"/>
</dbReference>
<dbReference type="InterPro" id="IPR003810">
    <property type="entry name" value="Mntp/YtaF"/>
</dbReference>
<keyword evidence="4 8" id="KW-1133">Transmembrane helix</keyword>
<dbReference type="GO" id="GO:0006811">
    <property type="term" value="P:monoatomic ion transport"/>
    <property type="evidence" value="ECO:0007669"/>
    <property type="project" value="UniProtKB-KW"/>
</dbReference>
<keyword evidence="7" id="KW-0464">Manganese</keyword>
<dbReference type="EMBL" id="VSSQ01051266">
    <property type="protein sequence ID" value="MPN05351.1"/>
    <property type="molecule type" value="Genomic_DNA"/>
</dbReference>
<comment type="caution">
    <text evidence="9">The sequence shown here is derived from an EMBL/GenBank/DDBJ whole genome shotgun (WGS) entry which is preliminary data.</text>
</comment>
<keyword evidence="6 8" id="KW-0472">Membrane</keyword>
<organism evidence="9">
    <name type="scientific">bioreactor metagenome</name>
    <dbReference type="NCBI Taxonomy" id="1076179"/>
    <lineage>
        <taxon>unclassified sequences</taxon>
        <taxon>metagenomes</taxon>
        <taxon>ecological metagenomes</taxon>
    </lineage>
</organism>
<proteinExistence type="inferred from homology"/>
<keyword evidence="1" id="KW-0813">Transport</keyword>
<feature type="transmembrane region" description="Helical" evidence="8">
    <location>
        <begin position="6"/>
        <end position="27"/>
    </location>
</feature>
<keyword evidence="5" id="KW-0406">Ion transport</keyword>
<feature type="transmembrane region" description="Helical" evidence="8">
    <location>
        <begin position="39"/>
        <end position="62"/>
    </location>
</feature>
<protein>
    <submittedName>
        <fullName evidence="9">Putative manganese efflux pump MntP</fullName>
    </submittedName>
</protein>
<feature type="transmembrane region" description="Helical" evidence="8">
    <location>
        <begin position="68"/>
        <end position="86"/>
    </location>
</feature>
<gene>
    <name evidence="9" type="primary">mntP_46</name>
    <name evidence="9" type="ORF">SDC9_152601</name>
</gene>
<dbReference type="InterPro" id="IPR022929">
    <property type="entry name" value="Put_MntP"/>
</dbReference>
<feature type="transmembrane region" description="Helical" evidence="8">
    <location>
        <begin position="133"/>
        <end position="154"/>
    </location>
</feature>
<evidence type="ECO:0000256" key="1">
    <source>
        <dbReference type="ARBA" id="ARBA00022448"/>
    </source>
</evidence>
<evidence type="ECO:0000256" key="2">
    <source>
        <dbReference type="ARBA" id="ARBA00022475"/>
    </source>
</evidence>